<dbReference type="AlphaFoldDB" id="A0AAV6SIY3"/>
<dbReference type="Proteomes" id="UP000693946">
    <property type="component" value="Linkage Group LG12"/>
</dbReference>
<name>A0AAV6SIY3_SOLSE</name>
<reference evidence="1 2" key="1">
    <citation type="journal article" date="2021" name="Sci. Rep.">
        <title>Chromosome anchoring in Senegalese sole (Solea senegalensis) reveals sex-associated markers and genome rearrangements in flatfish.</title>
        <authorList>
            <person name="Guerrero-Cozar I."/>
            <person name="Gomez-Garrido J."/>
            <person name="Berbel C."/>
            <person name="Martinez-Blanch J.F."/>
            <person name="Alioto T."/>
            <person name="Claros M.G."/>
            <person name="Gagnaire P.A."/>
            <person name="Manchado M."/>
        </authorList>
    </citation>
    <scope>NUCLEOTIDE SEQUENCE [LARGE SCALE GENOMIC DNA]</scope>
    <source>
        <strain evidence="1">Sse05_10M</strain>
    </source>
</reference>
<keyword evidence="2" id="KW-1185">Reference proteome</keyword>
<protein>
    <submittedName>
        <fullName evidence="1">Uncharacterized protein</fullName>
    </submittedName>
</protein>
<sequence length="149" mass="16831">MAARSSSSDGKERLSSPVDLNYSDSFCDLSDSFLVARDYFKKTPTVGPLAILKDQFLSDSPARDILNYVSDFRSRLHRAHDLARENLERAQGKMKAWYDRKAVVRHFEVFDQILVLLPIPGSALQARYSGPYELGYLVVTVVQNVTKNS</sequence>
<comment type="caution">
    <text evidence="1">The sequence shown here is derived from an EMBL/GenBank/DDBJ whole genome shotgun (WGS) entry which is preliminary data.</text>
</comment>
<accession>A0AAV6SIY3</accession>
<proteinExistence type="predicted"/>
<gene>
    <name evidence="1" type="ORF">JOB18_014769</name>
</gene>
<evidence type="ECO:0000313" key="1">
    <source>
        <dbReference type="EMBL" id="KAG7517721.1"/>
    </source>
</evidence>
<evidence type="ECO:0000313" key="2">
    <source>
        <dbReference type="Proteomes" id="UP000693946"/>
    </source>
</evidence>
<dbReference type="EMBL" id="JAGKHQ010000004">
    <property type="protein sequence ID" value="KAG7517721.1"/>
    <property type="molecule type" value="Genomic_DNA"/>
</dbReference>
<organism evidence="1 2">
    <name type="scientific">Solea senegalensis</name>
    <name type="common">Senegalese sole</name>
    <dbReference type="NCBI Taxonomy" id="28829"/>
    <lineage>
        <taxon>Eukaryota</taxon>
        <taxon>Metazoa</taxon>
        <taxon>Chordata</taxon>
        <taxon>Craniata</taxon>
        <taxon>Vertebrata</taxon>
        <taxon>Euteleostomi</taxon>
        <taxon>Actinopterygii</taxon>
        <taxon>Neopterygii</taxon>
        <taxon>Teleostei</taxon>
        <taxon>Neoteleostei</taxon>
        <taxon>Acanthomorphata</taxon>
        <taxon>Carangaria</taxon>
        <taxon>Pleuronectiformes</taxon>
        <taxon>Pleuronectoidei</taxon>
        <taxon>Soleidae</taxon>
        <taxon>Solea</taxon>
    </lineage>
</organism>